<keyword evidence="1" id="KW-0175">Coiled coil</keyword>
<dbReference type="Proteomes" id="UP000054937">
    <property type="component" value="Unassembled WGS sequence"/>
</dbReference>
<accession>A0A0V0R1I3</accession>
<comment type="caution">
    <text evidence="4">The sequence shown here is derived from an EMBL/GenBank/DDBJ whole genome shotgun (WGS) entry which is preliminary data.</text>
</comment>
<feature type="region of interest" description="Disordered" evidence="2">
    <location>
        <begin position="393"/>
        <end position="419"/>
    </location>
</feature>
<dbReference type="OrthoDB" id="10685441at2759"/>
<evidence type="ECO:0008006" key="6">
    <source>
        <dbReference type="Google" id="ProtNLM"/>
    </source>
</evidence>
<feature type="compositionally biased region" description="Low complexity" evidence="2">
    <location>
        <begin position="713"/>
        <end position="724"/>
    </location>
</feature>
<dbReference type="AlphaFoldDB" id="A0A0V0R1I3"/>
<keyword evidence="5" id="KW-1185">Reference proteome</keyword>
<feature type="transmembrane region" description="Helical" evidence="3">
    <location>
        <begin position="12"/>
        <end position="31"/>
    </location>
</feature>
<feature type="region of interest" description="Disordered" evidence="2">
    <location>
        <begin position="706"/>
        <end position="729"/>
    </location>
</feature>
<evidence type="ECO:0000256" key="3">
    <source>
        <dbReference type="SAM" id="Phobius"/>
    </source>
</evidence>
<evidence type="ECO:0000256" key="2">
    <source>
        <dbReference type="SAM" id="MobiDB-lite"/>
    </source>
</evidence>
<feature type="coiled-coil region" evidence="1">
    <location>
        <begin position="613"/>
        <end position="651"/>
    </location>
</feature>
<organism evidence="4 5">
    <name type="scientific">Pseudocohnilembus persalinus</name>
    <name type="common">Ciliate</name>
    <dbReference type="NCBI Taxonomy" id="266149"/>
    <lineage>
        <taxon>Eukaryota</taxon>
        <taxon>Sar</taxon>
        <taxon>Alveolata</taxon>
        <taxon>Ciliophora</taxon>
        <taxon>Intramacronucleata</taxon>
        <taxon>Oligohymenophorea</taxon>
        <taxon>Scuticociliatia</taxon>
        <taxon>Philasterida</taxon>
        <taxon>Pseudocohnilembidae</taxon>
        <taxon>Pseudocohnilembus</taxon>
    </lineage>
</organism>
<evidence type="ECO:0000313" key="5">
    <source>
        <dbReference type="Proteomes" id="UP000054937"/>
    </source>
</evidence>
<feature type="region of interest" description="Disordered" evidence="2">
    <location>
        <begin position="976"/>
        <end position="1022"/>
    </location>
</feature>
<name>A0A0V0R1I3_PSEPJ</name>
<keyword evidence="3" id="KW-0472">Membrane</keyword>
<evidence type="ECO:0000256" key="1">
    <source>
        <dbReference type="SAM" id="Coils"/>
    </source>
</evidence>
<keyword evidence="3" id="KW-0812">Transmembrane</keyword>
<dbReference type="EMBL" id="LDAU01000076">
    <property type="protein sequence ID" value="KRX08021.1"/>
    <property type="molecule type" value="Genomic_DNA"/>
</dbReference>
<feature type="compositionally biased region" description="Low complexity" evidence="2">
    <location>
        <begin position="401"/>
        <end position="419"/>
    </location>
</feature>
<feature type="coiled-coil region" evidence="1">
    <location>
        <begin position="58"/>
        <end position="85"/>
    </location>
</feature>
<sequence length="1124" mass="132521">MSKIDLKLGRFVFTFGITGLAFCMYLEPSYFHETFGHLQALPKYDNHKNNQQNPSEKYMSLKNAIKQIQERNKIQQEEISTAEVSEDQIKLQNQQKNPQNLKLKQQQYKSQNNINQINKPKEMVLEITTVQQQKQNPFLNRIGRSFTQNRENIINDQSQQDKQQIDLKSKFLDQNLANFKFQENQQKIQNTEVSVGLTSNNISSNKYKEQNMGATNKNLSQEVNEQQKKQKNQCLSLNKIKSESKNVNNIQKLLPGLQSYNQEKQFTDENQKFQDKEKIEVFKKYNQQNNNYNSYNNNTGNKNNINNKNININIKSNFQNLNINNSINQNNFKRVAKNKVKLFKQISAAEQKQLKDLKQQQKDFLNPGISNFIQINYGYSEKKKQNQGLLSNINNKRESNNRSQSSQISSPNNKNINLNQNQNLNLTQNQLKKNNNSSKIQNHLNKEEIQNNIQQLIHRAKSQIGQNQINNDNEKQLYNQNEGSNQNSAIKKNIIGNLNNSYQEMEEYSLSQNQDFKQNQNLTKTYNSVYEYQNQNQTFDEFNILTEKSEDNLSQNRQSQRKKYLKQYNNIQNLLLEEKLRNQLNDSVRLNQLQYMQNYQNMTIQQIKEQLQNQQFQKYNQKLENQIQFQLNDKNQNEQNCKQNKDKQKNQRIINFPIAEGESQEEKNQIMKLLEIQNLNSNKNKDTFFQQLQNIQNLCEKRDQLSGTKKKLNANTNNKNENQNDLSPRQLVILQQQKEKIQKIQEQIKNNLQHQENKYNNSSDSNQIFKDVLQDKQRNNKNINDELQKIKKIVDQSENNQLYNFSSSKNYFIENELPQNNLNQGQIQNFASSNNKHSNSQFGNLTPIQSVKKQQNMNITCNWGDQGQNSKKKKKNGKKYLSTGKKNENDFYCTQFGNLSFQTPEQYKFSQKKFEEEQQNSYKNLDTELLNSTKYLSDRIQKNNDQIYNSLNQTKNDISNKNFDVLLDLQNYQNLDPYFKGQPSNSQKETKNGNGKNLKPKKRISTHSLTPVTKNSKNNNNINNNYLIDQNLNNFNYFSNNLEKPKQFQSQSQNQNFSQNSKFRSKTIQEAFSQQIKGKLSNLNQKYREEYILQPWETENIEVSDQFNFIDGLNIENCLNLKKM</sequence>
<proteinExistence type="predicted"/>
<dbReference type="InParanoid" id="A0A0V0R1I3"/>
<protein>
    <recommendedName>
        <fullName evidence="6">Transmembrane protein</fullName>
    </recommendedName>
</protein>
<gene>
    <name evidence="4" type="ORF">PPERSA_06199</name>
</gene>
<keyword evidence="3" id="KW-1133">Transmembrane helix</keyword>
<evidence type="ECO:0000313" key="4">
    <source>
        <dbReference type="EMBL" id="KRX08021.1"/>
    </source>
</evidence>
<feature type="region of interest" description="Disordered" evidence="2">
    <location>
        <begin position="861"/>
        <end position="882"/>
    </location>
</feature>
<reference evidence="4 5" key="1">
    <citation type="journal article" date="2015" name="Sci. Rep.">
        <title>Genome of the facultative scuticociliatosis pathogen Pseudocohnilembus persalinus provides insight into its virulence through horizontal gene transfer.</title>
        <authorList>
            <person name="Xiong J."/>
            <person name="Wang G."/>
            <person name="Cheng J."/>
            <person name="Tian M."/>
            <person name="Pan X."/>
            <person name="Warren A."/>
            <person name="Jiang C."/>
            <person name="Yuan D."/>
            <person name="Miao W."/>
        </authorList>
    </citation>
    <scope>NUCLEOTIDE SEQUENCE [LARGE SCALE GENOMIC DNA]</scope>
    <source>
        <strain evidence="4">36N120E</strain>
    </source>
</reference>
<dbReference type="OMA" id="PWETENI"/>